<feature type="region of interest" description="Disordered" evidence="1">
    <location>
        <begin position="95"/>
        <end position="120"/>
    </location>
</feature>
<accession>A0A7R9UPI2</accession>
<reference evidence="2" key="1">
    <citation type="submission" date="2021-01" db="EMBL/GenBank/DDBJ databases">
        <authorList>
            <person name="Corre E."/>
            <person name="Pelletier E."/>
            <person name="Niang G."/>
            <person name="Scheremetjew M."/>
            <person name="Finn R."/>
            <person name="Kale V."/>
            <person name="Holt S."/>
            <person name="Cochrane G."/>
            <person name="Meng A."/>
            <person name="Brown T."/>
            <person name="Cohen L."/>
        </authorList>
    </citation>
    <scope>NUCLEOTIDE SEQUENCE</scope>
    <source>
        <strain evidence="2">RCC1537</strain>
    </source>
</reference>
<proteinExistence type="predicted"/>
<dbReference type="EMBL" id="HBEB01009560">
    <property type="protein sequence ID" value="CAD8271879.1"/>
    <property type="molecule type" value="Transcribed_RNA"/>
</dbReference>
<organism evidence="2">
    <name type="scientific">Diacronema lutheri</name>
    <name type="common">Unicellular marine alga</name>
    <name type="synonym">Monochrysis lutheri</name>
    <dbReference type="NCBI Taxonomy" id="2081491"/>
    <lineage>
        <taxon>Eukaryota</taxon>
        <taxon>Haptista</taxon>
        <taxon>Haptophyta</taxon>
        <taxon>Pavlovophyceae</taxon>
        <taxon>Pavlovales</taxon>
        <taxon>Pavlovaceae</taxon>
        <taxon>Diacronema</taxon>
    </lineage>
</organism>
<feature type="compositionally biased region" description="Basic and acidic residues" evidence="1">
    <location>
        <begin position="97"/>
        <end position="120"/>
    </location>
</feature>
<feature type="region of interest" description="Disordered" evidence="1">
    <location>
        <begin position="18"/>
        <end position="81"/>
    </location>
</feature>
<evidence type="ECO:0000313" key="2">
    <source>
        <dbReference type="EMBL" id="CAD8271879.1"/>
    </source>
</evidence>
<protein>
    <submittedName>
        <fullName evidence="2">Uncharacterized protein</fullName>
    </submittedName>
</protein>
<sequence length="120" mass="13078">MGAPLVPQLALQRLLAERVGPSSPRTPRVSFTPRDGPRGCMLGPRQDVLSAEHESLPRGTLSPRGTRISPRGTPSPRGMLTPRAAALHGRRVLSRGFSEELHPRALHRSDVGAHRRTTED</sequence>
<name>A0A7R9UPI2_DIALT</name>
<dbReference type="AlphaFoldDB" id="A0A7R9UPI2"/>
<evidence type="ECO:0000256" key="1">
    <source>
        <dbReference type="SAM" id="MobiDB-lite"/>
    </source>
</evidence>
<gene>
    <name evidence="2" type="ORF">PLUT1463_LOCUS6193</name>
</gene>